<accession>D3FWJ5</accession>
<dbReference type="AlphaFoldDB" id="D3FWJ5"/>
<organism evidence="2 3">
    <name type="scientific">Alkalihalophilus pseudofirmus (strain ATCC BAA-2126 / JCM 17055 / OF4)</name>
    <name type="common">Bacillus pseudofirmus</name>
    <dbReference type="NCBI Taxonomy" id="398511"/>
    <lineage>
        <taxon>Bacteria</taxon>
        <taxon>Bacillati</taxon>
        <taxon>Bacillota</taxon>
        <taxon>Bacilli</taxon>
        <taxon>Bacillales</taxon>
        <taxon>Bacillaceae</taxon>
        <taxon>Alkalihalophilus</taxon>
    </lineage>
</organism>
<dbReference type="HOGENOM" id="CLU_1709600_0_0_9"/>
<reference evidence="2 3" key="1">
    <citation type="journal article" date="2011" name="Environ. Microbiol.">
        <title>Genome of alkaliphilic Bacillus pseudofirmus OF4 reveals adaptations that support the ability to grow in an external pH range from 7.5 to 11.4.</title>
        <authorList>
            <person name="Janto B."/>
            <person name="Ahmed A."/>
            <person name="Ito M."/>
            <person name="Liu J."/>
            <person name="Hicks D.B."/>
            <person name="Pagni S."/>
            <person name="Fackelmayer O.J."/>
            <person name="Smith T.A."/>
            <person name="Earl J."/>
            <person name="Elbourne L.D."/>
            <person name="Hassan K."/>
            <person name="Paulsen I.T."/>
            <person name="Kolsto A.B."/>
            <person name="Tourasse N.J."/>
            <person name="Ehrlich G.D."/>
            <person name="Boissy R."/>
            <person name="Ivey D.M."/>
            <person name="Li G."/>
            <person name="Xue Y."/>
            <person name="Ma Y."/>
            <person name="Hu F.Z."/>
            <person name="Krulwich T.A."/>
        </authorList>
    </citation>
    <scope>NUCLEOTIDE SEQUENCE [LARGE SCALE GENOMIC DNA]</scope>
    <source>
        <strain evidence="3">ATCC BAA-2126 / JCM 17055 / OF4</strain>
    </source>
</reference>
<dbReference type="EMBL" id="CP001878">
    <property type="protein sequence ID" value="ADC50493.1"/>
    <property type="molecule type" value="Genomic_DNA"/>
</dbReference>
<keyword evidence="1" id="KW-0472">Membrane</keyword>
<proteinExistence type="predicted"/>
<evidence type="ECO:0000256" key="1">
    <source>
        <dbReference type="SAM" id="Phobius"/>
    </source>
</evidence>
<protein>
    <submittedName>
        <fullName evidence="2">Uncharacterized protein</fullName>
    </submittedName>
</protein>
<keyword evidence="1" id="KW-0812">Transmembrane</keyword>
<dbReference type="Proteomes" id="UP000001544">
    <property type="component" value="Chromosome"/>
</dbReference>
<dbReference type="KEGG" id="bpf:BpOF4_12200"/>
<dbReference type="RefSeq" id="WP_012957857.1">
    <property type="nucleotide sequence ID" value="NC_013791.2"/>
</dbReference>
<evidence type="ECO:0000313" key="2">
    <source>
        <dbReference type="EMBL" id="ADC50493.1"/>
    </source>
</evidence>
<feature type="transmembrane region" description="Helical" evidence="1">
    <location>
        <begin position="6"/>
        <end position="25"/>
    </location>
</feature>
<dbReference type="eggNOG" id="ENOG5030DJE">
    <property type="taxonomic scope" value="Bacteria"/>
</dbReference>
<keyword evidence="3" id="KW-1185">Reference proteome</keyword>
<dbReference type="STRING" id="398511.BpOF4_12200"/>
<name>D3FWJ5_ALKPO</name>
<evidence type="ECO:0000313" key="3">
    <source>
        <dbReference type="Proteomes" id="UP000001544"/>
    </source>
</evidence>
<sequence length="142" mass="16626">MKKVNWVLVSLLGMIIGTWFIISILQPPVWVGHSADKSWTTTYEVEHSLKETWKGMVFWNGEHEVIITEVELSRNGNAIHGWEKNEHISSKGEYMYLSLGEAENNRDDELRLTIHWRDESGNYEEQIELSPKTRYLIVPRLN</sequence>
<gene>
    <name evidence="2" type="ordered locus">BpOF4_12200</name>
</gene>
<keyword evidence="1" id="KW-1133">Transmembrane helix</keyword>